<dbReference type="VEuPathDB" id="FungiDB:jhhlp_000739"/>
<evidence type="ECO:0000256" key="6">
    <source>
        <dbReference type="SAM" id="Phobius"/>
    </source>
</evidence>
<evidence type="ECO:0000313" key="8">
    <source>
        <dbReference type="EMBL" id="PKS12531.1"/>
    </source>
</evidence>
<feature type="transmembrane region" description="Helical" evidence="6">
    <location>
        <begin position="53"/>
        <end position="70"/>
    </location>
</feature>
<evidence type="ECO:0000256" key="1">
    <source>
        <dbReference type="ARBA" id="ARBA00004141"/>
    </source>
</evidence>
<protein>
    <recommendedName>
        <fullName evidence="7">Rhodopsin domain-containing protein</fullName>
    </recommendedName>
</protein>
<organism evidence="8 9">
    <name type="scientific">Lomentospora prolificans</name>
    <dbReference type="NCBI Taxonomy" id="41688"/>
    <lineage>
        <taxon>Eukaryota</taxon>
        <taxon>Fungi</taxon>
        <taxon>Dikarya</taxon>
        <taxon>Ascomycota</taxon>
        <taxon>Pezizomycotina</taxon>
        <taxon>Sordariomycetes</taxon>
        <taxon>Hypocreomycetidae</taxon>
        <taxon>Microascales</taxon>
        <taxon>Microascaceae</taxon>
        <taxon>Lomentospora</taxon>
    </lineage>
</organism>
<dbReference type="GO" id="GO:0016020">
    <property type="term" value="C:membrane"/>
    <property type="evidence" value="ECO:0007669"/>
    <property type="project" value="UniProtKB-SubCell"/>
</dbReference>
<accession>A0A2N3NJE8</accession>
<feature type="transmembrane region" description="Helical" evidence="6">
    <location>
        <begin position="82"/>
        <end position="105"/>
    </location>
</feature>
<dbReference type="InParanoid" id="A0A2N3NJE8"/>
<proteinExistence type="inferred from homology"/>
<keyword evidence="2 6" id="KW-0812">Transmembrane</keyword>
<evidence type="ECO:0000259" key="7">
    <source>
        <dbReference type="Pfam" id="PF20684"/>
    </source>
</evidence>
<evidence type="ECO:0000313" key="9">
    <source>
        <dbReference type="Proteomes" id="UP000233524"/>
    </source>
</evidence>
<evidence type="ECO:0000256" key="4">
    <source>
        <dbReference type="ARBA" id="ARBA00023136"/>
    </source>
</evidence>
<feature type="transmembrane region" description="Helical" evidence="6">
    <location>
        <begin position="278"/>
        <end position="301"/>
    </location>
</feature>
<feature type="transmembrane region" description="Helical" evidence="6">
    <location>
        <begin position="212"/>
        <end position="230"/>
    </location>
</feature>
<dbReference type="OrthoDB" id="5417887at2759"/>
<dbReference type="Proteomes" id="UP000233524">
    <property type="component" value="Unassembled WGS sequence"/>
</dbReference>
<feature type="domain" description="Rhodopsin" evidence="7">
    <location>
        <begin position="66"/>
        <end position="303"/>
    </location>
</feature>
<feature type="non-terminal residue" evidence="8">
    <location>
        <position position="1"/>
    </location>
</feature>
<dbReference type="PANTHER" id="PTHR33048">
    <property type="entry name" value="PTH11-LIKE INTEGRAL MEMBRANE PROTEIN (AFU_ORTHOLOGUE AFUA_5G11245)"/>
    <property type="match status" value="1"/>
</dbReference>
<evidence type="ECO:0000256" key="5">
    <source>
        <dbReference type="ARBA" id="ARBA00038359"/>
    </source>
</evidence>
<sequence length="348" mass="38954">LLPHSFFRNFPDPFFFAKSNRSSHERVDAVDMDQGQDSHAQIPDLGPLLNRTIWLLASIAALFLGLRIYSKLSRGRTLWWDDYFLVASFVALVVSASLQSLCVSLDLGKPNYAINLATLTEMSMYAYIAGFFSILALLWSKLSFALTLLAISSGWTKRFVWFVIISTNFVLGANATVQWIQCWPVERLWDSTVRGGCWPKRTVEIVGTTGTIYSGVIDIVLAGLPWKLIWNVSINKKEKLGALFAMSMGIFAGITSFLKLTTIYAISDPNIASNVYLFIFGTAEGAITIIAASIPMLRPLFQRKSTSPARMRGFAHNNYRHTSYESDDTFDRTLEKGADEEFIVPIAR</sequence>
<comment type="similarity">
    <text evidence="5">Belongs to the SAT4 family.</text>
</comment>
<reference evidence="8 9" key="1">
    <citation type="journal article" date="2017" name="G3 (Bethesda)">
        <title>First Draft Genome Sequence of the Pathogenic Fungus Lomentospora prolificans (Formerly Scedosporium prolificans).</title>
        <authorList>
            <person name="Luo R."/>
            <person name="Zimin A."/>
            <person name="Workman R."/>
            <person name="Fan Y."/>
            <person name="Pertea G."/>
            <person name="Grossman N."/>
            <person name="Wear M.P."/>
            <person name="Jia B."/>
            <person name="Miller H."/>
            <person name="Casadevall A."/>
            <person name="Timp W."/>
            <person name="Zhang S.X."/>
            <person name="Salzberg S.L."/>
        </authorList>
    </citation>
    <scope>NUCLEOTIDE SEQUENCE [LARGE SCALE GENOMIC DNA]</scope>
    <source>
        <strain evidence="8 9">JHH-5317</strain>
    </source>
</reference>
<dbReference type="STRING" id="41688.A0A2N3NJE8"/>
<dbReference type="AlphaFoldDB" id="A0A2N3NJE8"/>
<keyword evidence="3 6" id="KW-1133">Transmembrane helix</keyword>
<dbReference type="EMBL" id="NLAX01000003">
    <property type="protein sequence ID" value="PKS12531.1"/>
    <property type="molecule type" value="Genomic_DNA"/>
</dbReference>
<keyword evidence="9" id="KW-1185">Reference proteome</keyword>
<comment type="subcellular location">
    <subcellularLocation>
        <location evidence="1">Membrane</location>
        <topology evidence="1">Multi-pass membrane protein</topology>
    </subcellularLocation>
</comment>
<feature type="transmembrane region" description="Helical" evidence="6">
    <location>
        <begin position="125"/>
        <end position="152"/>
    </location>
</feature>
<evidence type="ECO:0000256" key="3">
    <source>
        <dbReference type="ARBA" id="ARBA00022989"/>
    </source>
</evidence>
<gene>
    <name evidence="8" type="ORF">jhhlp_000739</name>
</gene>
<dbReference type="Pfam" id="PF20684">
    <property type="entry name" value="Fung_rhodopsin"/>
    <property type="match status" value="1"/>
</dbReference>
<dbReference type="InterPro" id="IPR052337">
    <property type="entry name" value="SAT4-like"/>
</dbReference>
<dbReference type="PANTHER" id="PTHR33048:SF42">
    <property type="entry name" value="INTEGRAL MEMBRANE PROTEIN"/>
    <property type="match status" value="1"/>
</dbReference>
<comment type="caution">
    <text evidence="8">The sequence shown here is derived from an EMBL/GenBank/DDBJ whole genome shotgun (WGS) entry which is preliminary data.</text>
</comment>
<feature type="transmembrane region" description="Helical" evidence="6">
    <location>
        <begin position="159"/>
        <end position="180"/>
    </location>
</feature>
<evidence type="ECO:0000256" key="2">
    <source>
        <dbReference type="ARBA" id="ARBA00022692"/>
    </source>
</evidence>
<name>A0A2N3NJE8_9PEZI</name>
<keyword evidence="4 6" id="KW-0472">Membrane</keyword>
<dbReference type="InterPro" id="IPR049326">
    <property type="entry name" value="Rhodopsin_dom_fungi"/>
</dbReference>
<feature type="transmembrane region" description="Helical" evidence="6">
    <location>
        <begin position="242"/>
        <end position="266"/>
    </location>
</feature>